<evidence type="ECO:0000256" key="1">
    <source>
        <dbReference type="SAM" id="MobiDB-lite"/>
    </source>
</evidence>
<protein>
    <recommendedName>
        <fullName evidence="2">FCP1 homology domain-containing protein</fullName>
    </recommendedName>
</protein>
<accession>A0A9I9DFG1</accession>
<dbReference type="InterPro" id="IPR036412">
    <property type="entry name" value="HAD-like_sf"/>
</dbReference>
<organism evidence="3">
    <name type="scientific">Cucumis melo</name>
    <name type="common">Muskmelon</name>
    <dbReference type="NCBI Taxonomy" id="3656"/>
    <lineage>
        <taxon>Eukaryota</taxon>
        <taxon>Viridiplantae</taxon>
        <taxon>Streptophyta</taxon>
        <taxon>Embryophyta</taxon>
        <taxon>Tracheophyta</taxon>
        <taxon>Spermatophyta</taxon>
        <taxon>Magnoliopsida</taxon>
        <taxon>eudicotyledons</taxon>
        <taxon>Gunneridae</taxon>
        <taxon>Pentapetalae</taxon>
        <taxon>rosids</taxon>
        <taxon>fabids</taxon>
        <taxon>Cucurbitales</taxon>
        <taxon>Cucurbitaceae</taxon>
        <taxon>Benincaseae</taxon>
        <taxon>Cucumis</taxon>
    </lineage>
</organism>
<dbReference type="InterPro" id="IPR050365">
    <property type="entry name" value="TIM50"/>
</dbReference>
<feature type="compositionally biased region" description="Basic and acidic residues" evidence="1">
    <location>
        <begin position="220"/>
        <end position="231"/>
    </location>
</feature>
<dbReference type="PROSITE" id="PS50969">
    <property type="entry name" value="FCP1"/>
    <property type="match status" value="1"/>
</dbReference>
<evidence type="ECO:0000259" key="2">
    <source>
        <dbReference type="PROSITE" id="PS50969"/>
    </source>
</evidence>
<evidence type="ECO:0000313" key="3">
    <source>
        <dbReference type="EnsemblPlants" id="MELO3C017233.2.1"/>
    </source>
</evidence>
<dbReference type="InterPro" id="IPR023214">
    <property type="entry name" value="HAD_sf"/>
</dbReference>
<dbReference type="AlphaFoldDB" id="A0A9I9DFG1"/>
<dbReference type="PANTHER" id="PTHR12210">
    <property type="entry name" value="DULLARD PROTEIN PHOSPHATASE"/>
    <property type="match status" value="1"/>
</dbReference>
<dbReference type="Gramene" id="MELO3C017233.2.1">
    <property type="protein sequence ID" value="MELO3C017233.2.1"/>
    <property type="gene ID" value="MELO3C017233.2"/>
</dbReference>
<feature type="region of interest" description="Disordered" evidence="1">
    <location>
        <begin position="185"/>
        <end position="265"/>
    </location>
</feature>
<dbReference type="SMART" id="SM00577">
    <property type="entry name" value="CPDc"/>
    <property type="match status" value="1"/>
</dbReference>
<dbReference type="EnsemblPlants" id="MELO3C017233.2.1">
    <property type="protein sequence ID" value="MELO3C017233.2.1"/>
    <property type="gene ID" value="MELO3C017233.2"/>
</dbReference>
<sequence length="680" mass="77133">MKKDLKGRGGAARGSSNFYFKILSVSHSNPFVSSSSFAKLEPNSLFFFQILTTFTFSGVPIRDFSSILDVRLCNGKIGKVMEMAVCDAKASLEKKRKRKQRRRGKTTRDDNKGCNPAEDNASVENNVSQESLNGMCLNMVPEMRQSQLEVNLLGEKNQEKHDDLQCGEATGISVLTPLNVEILKEDDETSTSPNVDFCLAEGKENSSVPKDPDGNGTNMVKRDDERTETMDHSAPSSHVESQRTRKKRRRRRKRKSVESPKKCLETNMEDENKVSLLIHSHEEETNNHPKKFVVEEVMNGVLLEESVDCTISKKTELVSANIEESSMVVAGPKKSKDFENVKMVKEDDGCLETKYSLAQSNNDDNPGKRKREVTIAKGRRGRKFADTFEESLNFYVKDTKKDAAFNCVNEEGATSMHEHSTTTKIVKDVMVEEVLVNCSVGAHTSDVKEREETIKKKVPHSLACDATNDNISATGLSKKKLLILDVNGLLVDFVPYFPDGYTPDFVISRKAVFKRPFCDEFLQFCFERFEVGIWSSRTWRNLDMLDQSHCTTTRFTTIENDRKPLVLKELKKIWENLEPYLPWKKGEFNESNTLLLDDSPYKALRNPPNTAVFPTSYRYKDSDDTSLGPGGDLRTYLEGVYAAENVQKYVEQNPFGQKPISESSPSWKFYRKIIESEQER</sequence>
<dbReference type="InterPro" id="IPR004274">
    <property type="entry name" value="FCP1_dom"/>
</dbReference>
<feature type="domain" description="FCP1 homology" evidence="2">
    <location>
        <begin position="475"/>
        <end position="640"/>
    </location>
</feature>
<dbReference type="Pfam" id="PF03031">
    <property type="entry name" value="NIF"/>
    <property type="match status" value="1"/>
</dbReference>
<dbReference type="SUPFAM" id="SSF56784">
    <property type="entry name" value="HAD-like"/>
    <property type="match status" value="1"/>
</dbReference>
<feature type="compositionally biased region" description="Basic residues" evidence="1">
    <location>
        <begin position="244"/>
        <end position="255"/>
    </location>
</feature>
<name>A0A9I9DFG1_CUCME</name>
<dbReference type="Gene3D" id="3.40.50.1000">
    <property type="entry name" value="HAD superfamily/HAD-like"/>
    <property type="match status" value="1"/>
</dbReference>
<feature type="region of interest" description="Disordered" evidence="1">
    <location>
        <begin position="94"/>
        <end position="125"/>
    </location>
</feature>
<feature type="compositionally biased region" description="Basic residues" evidence="1">
    <location>
        <begin position="94"/>
        <end position="105"/>
    </location>
</feature>
<reference evidence="3" key="1">
    <citation type="submission" date="2023-03" db="UniProtKB">
        <authorList>
            <consortium name="EnsemblPlants"/>
        </authorList>
    </citation>
    <scope>IDENTIFICATION</scope>
</reference>
<proteinExistence type="predicted"/>